<dbReference type="PROSITE" id="PS01225">
    <property type="entry name" value="CTCK_2"/>
    <property type="match status" value="1"/>
</dbReference>
<dbReference type="Pfam" id="PF03045">
    <property type="entry name" value="DAN"/>
    <property type="match status" value="1"/>
</dbReference>
<dbReference type="SMART" id="SM00041">
    <property type="entry name" value="CT"/>
    <property type="match status" value="1"/>
</dbReference>
<dbReference type="Proteomes" id="UP001652625">
    <property type="component" value="Chromosome 09"/>
</dbReference>
<dbReference type="EMBL" id="KJ672500">
    <property type="protein sequence ID" value="AID65995.1"/>
    <property type="molecule type" value="mRNA"/>
</dbReference>
<feature type="domain" description="CTCK" evidence="7">
    <location>
        <begin position="64"/>
        <end position="158"/>
    </location>
</feature>
<dbReference type="GeneID" id="100192257"/>
<dbReference type="GO" id="GO:0038098">
    <property type="term" value="P:sequestering of BMP from receptor via BMP binding"/>
    <property type="evidence" value="ECO:0007669"/>
    <property type="project" value="TreeGrafter"/>
</dbReference>
<evidence type="ECO:0000256" key="2">
    <source>
        <dbReference type="ARBA" id="ARBA00022525"/>
    </source>
</evidence>
<feature type="chain" id="PRO_5031681109" evidence="6 10">
    <location>
        <begin position="26"/>
        <end position="160"/>
    </location>
</feature>
<evidence type="ECO:0000256" key="4">
    <source>
        <dbReference type="ARBA" id="ARBA00023157"/>
    </source>
</evidence>
<evidence type="ECO:0000259" key="7">
    <source>
        <dbReference type="PROSITE" id="PS01225"/>
    </source>
</evidence>
<evidence type="ECO:0000313" key="8">
    <source>
        <dbReference type="EMBL" id="AID65995.1"/>
    </source>
</evidence>
<keyword evidence="2" id="KW-0964">Secreted</keyword>
<name>A0A068FJJ0_HYDVU</name>
<dbReference type="SMR" id="A0A068FJJ0"/>
<dbReference type="Gene3D" id="2.10.90.10">
    <property type="entry name" value="Cystine-knot cytokines"/>
    <property type="match status" value="1"/>
</dbReference>
<protein>
    <submittedName>
        <fullName evidence="8 10">Gremlin</fullName>
    </submittedName>
</protein>
<feature type="signal peptide" evidence="6">
    <location>
        <begin position="1"/>
        <end position="25"/>
    </location>
</feature>
<dbReference type="PANTHER" id="PTHR15283">
    <property type="entry name" value="GREMLIN 1"/>
    <property type="match status" value="1"/>
</dbReference>
<organism evidence="8">
    <name type="scientific">Hydra vulgaris</name>
    <name type="common">Hydra</name>
    <name type="synonym">Hydra attenuata</name>
    <dbReference type="NCBI Taxonomy" id="6087"/>
    <lineage>
        <taxon>Eukaryota</taxon>
        <taxon>Metazoa</taxon>
        <taxon>Cnidaria</taxon>
        <taxon>Hydrozoa</taxon>
        <taxon>Hydroidolina</taxon>
        <taxon>Anthoathecata</taxon>
        <taxon>Aplanulata</taxon>
        <taxon>Hydridae</taxon>
        <taxon>Hydra</taxon>
    </lineage>
</organism>
<reference evidence="8" key="1">
    <citation type="submission" date="2014-04" db="EMBL/GenBank/DDBJ databases">
        <authorList>
            <person name="Ghaskadbi S."/>
            <person name="Krishnapati L.S."/>
            <person name="Patwardhan R."/>
        </authorList>
    </citation>
    <scope>NUCLEOTIDE SEQUENCE</scope>
    <source>
        <strain evidence="8">Ind-Pune</strain>
    </source>
</reference>
<keyword evidence="4" id="KW-1015">Disulfide bond</keyword>
<dbReference type="GO" id="GO:0009887">
    <property type="term" value="P:animal organ morphogenesis"/>
    <property type="evidence" value="ECO:0007669"/>
    <property type="project" value="TreeGrafter"/>
</dbReference>
<dbReference type="CTD" id="2911"/>
<evidence type="ECO:0000256" key="1">
    <source>
        <dbReference type="ARBA" id="ARBA00004613"/>
    </source>
</evidence>
<dbReference type="AlphaFoldDB" id="A0A068FJJ0"/>
<dbReference type="GO" id="GO:0036122">
    <property type="term" value="F:BMP binding"/>
    <property type="evidence" value="ECO:0007669"/>
    <property type="project" value="TreeGrafter"/>
</dbReference>
<evidence type="ECO:0000313" key="9">
    <source>
        <dbReference type="Proteomes" id="UP001652625"/>
    </source>
</evidence>
<comment type="subcellular location">
    <subcellularLocation>
        <location evidence="1">Secreted</location>
    </subcellularLocation>
</comment>
<evidence type="ECO:0000256" key="3">
    <source>
        <dbReference type="ARBA" id="ARBA00022729"/>
    </source>
</evidence>
<sequence>MFLERKMKICVEIILFTLFFLRVVPLNLEESQRSVTKDNHRAPSVNQGRSSVKKIDPGYMKDECGVFPFNQTVTKNGCEGKYVANNFCFGQCGSFIIPYYNITNKKISRLTLENCKQCVPEDFELTKIPIYCPERKKKHQFAKVLLIKKCVCKKNSCLMT</sequence>
<evidence type="ECO:0000313" key="10">
    <source>
        <dbReference type="RefSeq" id="NP_001287927.1"/>
    </source>
</evidence>
<dbReference type="GO" id="GO:0048018">
    <property type="term" value="F:receptor ligand activity"/>
    <property type="evidence" value="ECO:0007669"/>
    <property type="project" value="TreeGrafter"/>
</dbReference>
<keyword evidence="3 6" id="KW-0732">Signal</keyword>
<dbReference type="GO" id="GO:0005615">
    <property type="term" value="C:extracellular space"/>
    <property type="evidence" value="ECO:0007669"/>
    <property type="project" value="TreeGrafter"/>
</dbReference>
<comment type="caution">
    <text evidence="5">Lacks conserved residue(s) required for the propagation of feature annotation.</text>
</comment>
<evidence type="ECO:0000256" key="6">
    <source>
        <dbReference type="SAM" id="SignalP"/>
    </source>
</evidence>
<gene>
    <name evidence="10" type="primary">grm1</name>
    <name evidence="10" type="synonym">gremlin</name>
</gene>
<evidence type="ECO:0000256" key="5">
    <source>
        <dbReference type="PROSITE-ProRule" id="PRU00039"/>
    </source>
</evidence>
<dbReference type="InterPro" id="IPR004133">
    <property type="entry name" value="DAN_dom"/>
</dbReference>
<dbReference type="PANTHER" id="PTHR15283:SF4">
    <property type="entry name" value="BURSICON"/>
    <property type="match status" value="1"/>
</dbReference>
<proteinExistence type="evidence at transcript level"/>
<dbReference type="KEGG" id="hmg:100192257"/>
<accession>A0A068FJJ0</accession>
<keyword evidence="9" id="KW-1185">Reference proteome</keyword>
<dbReference type="InterPro" id="IPR029034">
    <property type="entry name" value="Cystine-knot_cytokine"/>
</dbReference>
<dbReference type="InterPro" id="IPR006207">
    <property type="entry name" value="Cys_knot_C"/>
</dbReference>
<reference evidence="10" key="2">
    <citation type="submission" date="2025-04" db="UniProtKB">
        <authorList>
            <consortium name="RefSeq"/>
        </authorList>
    </citation>
    <scope>IDENTIFICATION</scope>
</reference>
<dbReference type="OrthoDB" id="10061784at2759"/>
<dbReference type="RefSeq" id="NP_001287927.1">
    <property type="nucleotide sequence ID" value="NM_001300998.1"/>
</dbReference>